<dbReference type="Gene3D" id="3.40.630.30">
    <property type="match status" value="1"/>
</dbReference>
<dbReference type="InterPro" id="IPR016181">
    <property type="entry name" value="Acyl_CoA_acyltransferase"/>
</dbReference>
<evidence type="ECO:0000259" key="2">
    <source>
        <dbReference type="PROSITE" id="PS51186"/>
    </source>
</evidence>
<dbReference type="Pfam" id="PF13523">
    <property type="entry name" value="Acetyltransf_8"/>
    <property type="match status" value="1"/>
</dbReference>
<dbReference type="SUPFAM" id="SSF55729">
    <property type="entry name" value="Acyl-CoA N-acyltransferases (Nat)"/>
    <property type="match status" value="1"/>
</dbReference>
<dbReference type="InterPro" id="IPR000182">
    <property type="entry name" value="GNAT_dom"/>
</dbReference>
<reference evidence="3 4" key="1">
    <citation type="submission" date="2020-10" db="EMBL/GenBank/DDBJ databases">
        <title>Bacillus sp. HD4P25, an endophyte from a halophyte.</title>
        <authorList>
            <person name="Sun J.-Q."/>
        </authorList>
    </citation>
    <scope>NUCLEOTIDE SEQUENCE [LARGE SCALE GENOMIC DNA]</scope>
    <source>
        <strain evidence="3 4">YIM 93174</strain>
    </source>
</reference>
<organism evidence="3 4">
    <name type="scientific">Litchfieldia luteola</name>
    <dbReference type="NCBI Taxonomy" id="682179"/>
    <lineage>
        <taxon>Bacteria</taxon>
        <taxon>Bacillati</taxon>
        <taxon>Bacillota</taxon>
        <taxon>Bacilli</taxon>
        <taxon>Bacillales</taxon>
        <taxon>Bacillaceae</taxon>
        <taxon>Litchfieldia</taxon>
    </lineage>
</organism>
<dbReference type="CDD" id="cd04301">
    <property type="entry name" value="NAT_SF"/>
    <property type="match status" value="1"/>
</dbReference>
<evidence type="ECO:0000313" key="3">
    <source>
        <dbReference type="EMBL" id="MBE4910600.1"/>
    </source>
</evidence>
<dbReference type="RefSeq" id="WP_193539876.1">
    <property type="nucleotide sequence ID" value="NZ_JADCLJ010000025.1"/>
</dbReference>
<gene>
    <name evidence="3" type="ORF">IMZ08_21405</name>
</gene>
<accession>A0ABR9QQ13</accession>
<dbReference type="PANTHER" id="PTHR31438">
    <property type="entry name" value="LYSINE N-ACYLTRANSFERASE C17G9.06C-RELATED"/>
    <property type="match status" value="1"/>
</dbReference>
<sequence length="180" mass="21160">MSTILENESLRIRNLTEEDASLLAKWLTDERVLEFYEGRDNPHDLKKVKEVFFHKMDRGITPCIIEYNGLPIGYLQFYPSTIEDKEQYNYPVEEPIYGMDQFIGEPEFWNRGIGSELVSKVGDFLIDSGLASRVIMDPQARNERAIRCYEKCGFVKVKYLPEQELHEGVMQDCWLMEYKK</sequence>
<dbReference type="PROSITE" id="PS51186">
    <property type="entry name" value="GNAT"/>
    <property type="match status" value="1"/>
</dbReference>
<name>A0ABR9QQ13_9BACI</name>
<keyword evidence="1" id="KW-0046">Antibiotic resistance</keyword>
<evidence type="ECO:0000256" key="1">
    <source>
        <dbReference type="ARBA" id="ARBA00023251"/>
    </source>
</evidence>
<feature type="domain" description="N-acetyltransferase" evidence="2">
    <location>
        <begin position="10"/>
        <end position="180"/>
    </location>
</feature>
<keyword evidence="4" id="KW-1185">Reference proteome</keyword>
<proteinExistence type="predicted"/>
<dbReference type="PANTHER" id="PTHR31438:SF1">
    <property type="entry name" value="LYSINE N-ACYLTRANSFERASE C17G9.06C-RELATED"/>
    <property type="match status" value="1"/>
</dbReference>
<evidence type="ECO:0000313" key="4">
    <source>
        <dbReference type="Proteomes" id="UP001516662"/>
    </source>
</evidence>
<comment type="caution">
    <text evidence="3">The sequence shown here is derived from an EMBL/GenBank/DDBJ whole genome shotgun (WGS) entry which is preliminary data.</text>
</comment>
<dbReference type="Proteomes" id="UP001516662">
    <property type="component" value="Unassembled WGS sequence"/>
</dbReference>
<protein>
    <submittedName>
        <fullName evidence="3">Acetyltransferase</fullName>
    </submittedName>
</protein>
<dbReference type="EMBL" id="JADCLJ010000025">
    <property type="protein sequence ID" value="MBE4910600.1"/>
    <property type="molecule type" value="Genomic_DNA"/>
</dbReference>